<dbReference type="GO" id="GO:0005634">
    <property type="term" value="C:nucleus"/>
    <property type="evidence" value="ECO:0007669"/>
    <property type="project" value="UniProtKB-SubCell"/>
</dbReference>
<feature type="compositionally biased region" description="Acidic residues" evidence="7">
    <location>
        <begin position="167"/>
        <end position="181"/>
    </location>
</feature>
<keyword evidence="3" id="KW-0805">Transcription regulation</keyword>
<dbReference type="InterPro" id="IPR045125">
    <property type="entry name" value="Sub1/Tcp4-like"/>
</dbReference>
<evidence type="ECO:0000259" key="8">
    <source>
        <dbReference type="Pfam" id="PF02229"/>
    </source>
</evidence>
<feature type="region of interest" description="Disordered" evidence="7">
    <location>
        <begin position="117"/>
        <end position="181"/>
    </location>
</feature>
<comment type="similarity">
    <text evidence="2">Belongs to the transcriptional coactivator PC4 family.</text>
</comment>
<evidence type="ECO:0000256" key="6">
    <source>
        <dbReference type="ARBA" id="ARBA00023242"/>
    </source>
</evidence>
<dbReference type="GO" id="GO:0060261">
    <property type="term" value="P:positive regulation of transcription initiation by RNA polymerase II"/>
    <property type="evidence" value="ECO:0007669"/>
    <property type="project" value="InterPro"/>
</dbReference>
<feature type="compositionally biased region" description="Basic and acidic residues" evidence="7">
    <location>
        <begin position="154"/>
        <end position="165"/>
    </location>
</feature>
<keyword evidence="5" id="KW-0804">Transcription</keyword>
<evidence type="ECO:0000256" key="7">
    <source>
        <dbReference type="SAM" id="MobiDB-lite"/>
    </source>
</evidence>
<dbReference type="Proteomes" id="UP001321760">
    <property type="component" value="Unassembled WGS sequence"/>
</dbReference>
<feature type="domain" description="Transcriptional coactivator p15 (PC4) C-terminal" evidence="8">
    <location>
        <begin position="55"/>
        <end position="107"/>
    </location>
</feature>
<proteinExistence type="inferred from homology"/>
<comment type="caution">
    <text evidence="9">The sequence shown here is derived from an EMBL/GenBank/DDBJ whole genome shotgun (WGS) entry which is preliminary data.</text>
</comment>
<protein>
    <submittedName>
        <fullName evidence="9">Transcriptional Coactivator p15-domain-containing protein</fullName>
    </submittedName>
</protein>
<accession>A0AAV9GUT7</accession>
<evidence type="ECO:0000256" key="4">
    <source>
        <dbReference type="ARBA" id="ARBA00023125"/>
    </source>
</evidence>
<keyword evidence="4" id="KW-0238">DNA-binding</keyword>
<dbReference type="Gene3D" id="2.30.31.10">
    <property type="entry name" value="Transcriptional Coactivator Pc4, Chain A"/>
    <property type="match status" value="1"/>
</dbReference>
<comment type="subcellular location">
    <subcellularLocation>
        <location evidence="1">Nucleus</location>
    </subcellularLocation>
</comment>
<evidence type="ECO:0000256" key="3">
    <source>
        <dbReference type="ARBA" id="ARBA00023015"/>
    </source>
</evidence>
<evidence type="ECO:0000313" key="10">
    <source>
        <dbReference type="Proteomes" id="UP001321760"/>
    </source>
</evidence>
<dbReference type="AlphaFoldDB" id="A0AAV9GUT7"/>
<evidence type="ECO:0000256" key="5">
    <source>
        <dbReference type="ARBA" id="ARBA00023163"/>
    </source>
</evidence>
<feature type="region of interest" description="Disordered" evidence="7">
    <location>
        <begin position="1"/>
        <end position="57"/>
    </location>
</feature>
<sequence>MGKRAAESDGEDIASPNLKKAKASSSKTHKTPKAKADPAPPSAASGTDAEGNSFWQIGGTRRVTISKFKGTTLISIREYYTDKASGEAKPTKKGISLSVEQFQGLVDAMPSLVQALEEDGHELSLPDTGNGGAPIAEASEKPEKPKKAKKSKKSDKPEKPKKSNIEETSEEEDDEEGSDEE</sequence>
<evidence type="ECO:0000256" key="1">
    <source>
        <dbReference type="ARBA" id="ARBA00004123"/>
    </source>
</evidence>
<dbReference type="Pfam" id="PF02229">
    <property type="entry name" value="PC4"/>
    <property type="match status" value="1"/>
</dbReference>
<evidence type="ECO:0000256" key="2">
    <source>
        <dbReference type="ARBA" id="ARBA00009001"/>
    </source>
</evidence>
<evidence type="ECO:0000313" key="9">
    <source>
        <dbReference type="EMBL" id="KAK4452423.1"/>
    </source>
</evidence>
<dbReference type="PANTHER" id="PTHR13215">
    <property type="entry name" value="RNA POLYMERASE II TRANSCRIPTIONAL COACTIVATOR"/>
    <property type="match status" value="1"/>
</dbReference>
<dbReference type="SUPFAM" id="SSF54447">
    <property type="entry name" value="ssDNA-binding transcriptional regulator domain"/>
    <property type="match status" value="1"/>
</dbReference>
<gene>
    <name evidence="9" type="ORF">QBC34DRAFT_377427</name>
</gene>
<feature type="compositionally biased region" description="Basic residues" evidence="7">
    <location>
        <begin position="19"/>
        <end position="33"/>
    </location>
</feature>
<name>A0AAV9GUT7_9PEZI</name>
<dbReference type="EMBL" id="MU865924">
    <property type="protein sequence ID" value="KAK4452423.1"/>
    <property type="molecule type" value="Genomic_DNA"/>
</dbReference>
<dbReference type="InterPro" id="IPR009044">
    <property type="entry name" value="ssDNA-bd_transcriptional_reg"/>
</dbReference>
<keyword evidence="6" id="KW-0539">Nucleus</keyword>
<dbReference type="GO" id="GO:0003713">
    <property type="term" value="F:transcription coactivator activity"/>
    <property type="evidence" value="ECO:0007669"/>
    <property type="project" value="InterPro"/>
</dbReference>
<reference evidence="9" key="1">
    <citation type="journal article" date="2023" name="Mol. Phylogenet. Evol.">
        <title>Genome-scale phylogeny and comparative genomics of the fungal order Sordariales.</title>
        <authorList>
            <person name="Hensen N."/>
            <person name="Bonometti L."/>
            <person name="Westerberg I."/>
            <person name="Brannstrom I.O."/>
            <person name="Guillou S."/>
            <person name="Cros-Aarteil S."/>
            <person name="Calhoun S."/>
            <person name="Haridas S."/>
            <person name="Kuo A."/>
            <person name="Mondo S."/>
            <person name="Pangilinan J."/>
            <person name="Riley R."/>
            <person name="LaButti K."/>
            <person name="Andreopoulos B."/>
            <person name="Lipzen A."/>
            <person name="Chen C."/>
            <person name="Yan M."/>
            <person name="Daum C."/>
            <person name="Ng V."/>
            <person name="Clum A."/>
            <person name="Steindorff A."/>
            <person name="Ohm R.A."/>
            <person name="Martin F."/>
            <person name="Silar P."/>
            <person name="Natvig D.O."/>
            <person name="Lalanne C."/>
            <person name="Gautier V."/>
            <person name="Ament-Velasquez S.L."/>
            <person name="Kruys A."/>
            <person name="Hutchinson M.I."/>
            <person name="Powell A.J."/>
            <person name="Barry K."/>
            <person name="Miller A.N."/>
            <person name="Grigoriev I.V."/>
            <person name="Debuchy R."/>
            <person name="Gladieux P."/>
            <person name="Hiltunen Thoren M."/>
            <person name="Johannesson H."/>
        </authorList>
    </citation>
    <scope>NUCLEOTIDE SEQUENCE</scope>
    <source>
        <strain evidence="9">PSN243</strain>
    </source>
</reference>
<dbReference type="GO" id="GO:0003677">
    <property type="term" value="F:DNA binding"/>
    <property type="evidence" value="ECO:0007669"/>
    <property type="project" value="UniProtKB-KW"/>
</dbReference>
<organism evidence="9 10">
    <name type="scientific">Podospora aff. communis PSN243</name>
    <dbReference type="NCBI Taxonomy" id="3040156"/>
    <lineage>
        <taxon>Eukaryota</taxon>
        <taxon>Fungi</taxon>
        <taxon>Dikarya</taxon>
        <taxon>Ascomycota</taxon>
        <taxon>Pezizomycotina</taxon>
        <taxon>Sordariomycetes</taxon>
        <taxon>Sordariomycetidae</taxon>
        <taxon>Sordariales</taxon>
        <taxon>Podosporaceae</taxon>
        <taxon>Podospora</taxon>
    </lineage>
</organism>
<reference evidence="9" key="2">
    <citation type="submission" date="2023-05" db="EMBL/GenBank/DDBJ databases">
        <authorList>
            <consortium name="Lawrence Berkeley National Laboratory"/>
            <person name="Steindorff A."/>
            <person name="Hensen N."/>
            <person name="Bonometti L."/>
            <person name="Westerberg I."/>
            <person name="Brannstrom I.O."/>
            <person name="Guillou S."/>
            <person name="Cros-Aarteil S."/>
            <person name="Calhoun S."/>
            <person name="Haridas S."/>
            <person name="Kuo A."/>
            <person name="Mondo S."/>
            <person name="Pangilinan J."/>
            <person name="Riley R."/>
            <person name="Labutti K."/>
            <person name="Andreopoulos B."/>
            <person name="Lipzen A."/>
            <person name="Chen C."/>
            <person name="Yanf M."/>
            <person name="Daum C."/>
            <person name="Ng V."/>
            <person name="Clum A."/>
            <person name="Ohm R."/>
            <person name="Martin F."/>
            <person name="Silar P."/>
            <person name="Natvig D."/>
            <person name="Lalanne C."/>
            <person name="Gautier V."/>
            <person name="Ament-Velasquez S.L."/>
            <person name="Kruys A."/>
            <person name="Hutchinson M.I."/>
            <person name="Powell A.J."/>
            <person name="Barry K."/>
            <person name="Miller A.N."/>
            <person name="Grigoriev I.V."/>
            <person name="Debuchy R."/>
            <person name="Gladieux P."/>
            <person name="Thoren M.H."/>
            <person name="Johannesson H."/>
        </authorList>
    </citation>
    <scope>NUCLEOTIDE SEQUENCE</scope>
    <source>
        <strain evidence="9">PSN243</strain>
    </source>
</reference>
<dbReference type="InterPro" id="IPR003173">
    <property type="entry name" value="PC4_C"/>
</dbReference>
<keyword evidence="10" id="KW-1185">Reference proteome</keyword>